<protein>
    <submittedName>
        <fullName evidence="2">Uncharacterized protein</fullName>
    </submittedName>
</protein>
<evidence type="ECO:0000313" key="2">
    <source>
        <dbReference type="EMBL" id="TCD66260.1"/>
    </source>
</evidence>
<organism evidence="2 3">
    <name type="scientific">Steccherinum ochraceum</name>
    <dbReference type="NCBI Taxonomy" id="92696"/>
    <lineage>
        <taxon>Eukaryota</taxon>
        <taxon>Fungi</taxon>
        <taxon>Dikarya</taxon>
        <taxon>Basidiomycota</taxon>
        <taxon>Agaricomycotina</taxon>
        <taxon>Agaricomycetes</taxon>
        <taxon>Polyporales</taxon>
        <taxon>Steccherinaceae</taxon>
        <taxon>Steccherinum</taxon>
    </lineage>
</organism>
<evidence type="ECO:0000313" key="3">
    <source>
        <dbReference type="Proteomes" id="UP000292702"/>
    </source>
</evidence>
<name>A0A4R0RDP1_9APHY</name>
<feature type="region of interest" description="Disordered" evidence="1">
    <location>
        <begin position="251"/>
        <end position="293"/>
    </location>
</feature>
<feature type="compositionally biased region" description="Low complexity" evidence="1">
    <location>
        <begin position="179"/>
        <end position="194"/>
    </location>
</feature>
<feature type="region of interest" description="Disordered" evidence="1">
    <location>
        <begin position="131"/>
        <end position="204"/>
    </location>
</feature>
<feature type="region of interest" description="Disordered" evidence="1">
    <location>
        <begin position="325"/>
        <end position="358"/>
    </location>
</feature>
<feature type="compositionally biased region" description="Low complexity" evidence="1">
    <location>
        <begin position="325"/>
        <end position="336"/>
    </location>
</feature>
<accession>A0A4R0RDP1</accession>
<reference evidence="2 3" key="1">
    <citation type="submission" date="2018-11" db="EMBL/GenBank/DDBJ databases">
        <title>Genome assembly of Steccherinum ochraceum LE-BIN_3174, the white-rot fungus of the Steccherinaceae family (The Residual Polyporoid clade, Polyporales, Basidiomycota).</title>
        <authorList>
            <person name="Fedorova T.V."/>
            <person name="Glazunova O.A."/>
            <person name="Landesman E.O."/>
            <person name="Moiseenko K.V."/>
            <person name="Psurtseva N.V."/>
            <person name="Savinova O.S."/>
            <person name="Shakhova N.V."/>
            <person name="Tyazhelova T.V."/>
            <person name="Vasina D.V."/>
        </authorList>
    </citation>
    <scope>NUCLEOTIDE SEQUENCE [LARGE SCALE GENOMIC DNA]</scope>
    <source>
        <strain evidence="2 3">LE-BIN_3174</strain>
    </source>
</reference>
<dbReference type="Proteomes" id="UP000292702">
    <property type="component" value="Unassembled WGS sequence"/>
</dbReference>
<gene>
    <name evidence="2" type="ORF">EIP91_001589</name>
</gene>
<evidence type="ECO:0000256" key="1">
    <source>
        <dbReference type="SAM" id="MobiDB-lite"/>
    </source>
</evidence>
<feature type="compositionally biased region" description="Acidic residues" evidence="1">
    <location>
        <begin position="148"/>
        <end position="167"/>
    </location>
</feature>
<sequence>MDEEVMDLLAKIPPTPREALPFGIRKQLDEIVDQPVTTASTSVGHKSTAAGTWPRDRSIYDYDKQLPSLPVSGQRPAPRYTHPHSRSLSVSHADPSGGRYHNIRETWAGGNIDKKRGSDEWSLACVVDDEVGEEHEGEDGVEKAYYTSDEEEGGEDDGEGYYSEEEQTSSYVSSLRDVSFSSASPDTSPATSRITRARSRSRSCVDIDHAASAAGQYWYAVDENARSQDVDSSNSSLPYRAPTAASPAIVGSISSSSSRTLHASADSPSPSQAGVGPRPTRKPIPVPVRRFTGKDPTKRHAMYISPLVCPVDSPLLYAGSEVSSSASGVETSFSSFQLVEGPTSPEEDDEEGEGAKKGLFGRLVGVDAFRGAKA</sequence>
<proteinExistence type="predicted"/>
<dbReference type="EMBL" id="RWJN01000142">
    <property type="protein sequence ID" value="TCD66260.1"/>
    <property type="molecule type" value="Genomic_DNA"/>
</dbReference>
<feature type="compositionally biased region" description="Low complexity" evidence="1">
    <location>
        <begin position="251"/>
        <end position="267"/>
    </location>
</feature>
<dbReference type="AlphaFoldDB" id="A0A4R0RDP1"/>
<comment type="caution">
    <text evidence="2">The sequence shown here is derived from an EMBL/GenBank/DDBJ whole genome shotgun (WGS) entry which is preliminary data.</text>
</comment>
<feature type="region of interest" description="Disordered" evidence="1">
    <location>
        <begin position="68"/>
        <end position="102"/>
    </location>
</feature>
<keyword evidence="3" id="KW-1185">Reference proteome</keyword>